<reference evidence="16" key="2">
    <citation type="submission" date="2020-09" db="EMBL/GenBank/DDBJ databases">
        <authorList>
            <person name="Sun Q."/>
            <person name="Ohkuma M."/>
        </authorList>
    </citation>
    <scope>NUCLEOTIDE SEQUENCE</scope>
    <source>
        <strain evidence="16">JCM 14371</strain>
    </source>
</reference>
<evidence type="ECO:0000256" key="2">
    <source>
        <dbReference type="ARBA" id="ARBA00004496"/>
    </source>
</evidence>
<feature type="active site" description="Proton acceptor" evidence="12">
    <location>
        <position position="311"/>
    </location>
</feature>
<dbReference type="CDD" id="cd09603">
    <property type="entry name" value="M1_APN_like"/>
    <property type="match status" value="1"/>
</dbReference>
<evidence type="ECO:0000313" key="17">
    <source>
        <dbReference type="Proteomes" id="UP000635726"/>
    </source>
</evidence>
<evidence type="ECO:0000256" key="6">
    <source>
        <dbReference type="ARBA" id="ARBA00022490"/>
    </source>
</evidence>
<comment type="catalytic activity">
    <reaction evidence="1">
        <text>Release of an N-terminal amino acid, Xaa-|-Yaa- from a peptide, amide or arylamide. Xaa is preferably Ala, but may be most amino acids including Pro (slow action). When a terminal hydrophobic residue is followed by a prolyl residue, the two may be released as an intact Xaa-Pro dipeptide.</text>
        <dbReference type="EC" id="3.4.11.2"/>
    </reaction>
</comment>
<dbReference type="GO" id="GO:0005737">
    <property type="term" value="C:cytoplasm"/>
    <property type="evidence" value="ECO:0007669"/>
    <property type="project" value="UniProtKB-SubCell"/>
</dbReference>
<reference evidence="16" key="1">
    <citation type="journal article" date="2014" name="Int. J. Syst. Evol. Microbiol.">
        <title>Complete genome sequence of Corynebacterium casei LMG S-19264T (=DSM 44701T), isolated from a smear-ripened cheese.</title>
        <authorList>
            <consortium name="US DOE Joint Genome Institute (JGI-PGF)"/>
            <person name="Walter F."/>
            <person name="Albersmeier A."/>
            <person name="Kalinowski J."/>
            <person name="Ruckert C."/>
        </authorList>
    </citation>
    <scope>NUCLEOTIDE SEQUENCE</scope>
    <source>
        <strain evidence="16">JCM 14371</strain>
    </source>
</reference>
<protein>
    <recommendedName>
        <fullName evidence="5">Aminopeptidase N</fullName>
        <ecNumber evidence="4">3.4.11.2</ecNumber>
    </recommendedName>
</protein>
<sequence>MLLCLPGMVRAQGQAAPVTVPAGFTLPEGAGDRIYPQLGDAGLDVLHYDLSLTSDPRVDELSGRAVLTVTALRELAQVNLDFEGLTVTGAKIDGTPARHAQVGTKLLLRPARPVPAGATFTVTVAYRGTPPLHLDPADGLRLGWITQAGGSYVLSEPDGSHTFFPCNDVPADGATYSVHLDVPEGFVGVAGGVPGDPVTAGGRTRASFELPFEIPTYAMTVHVGRLQVVPRPGFAGVTVRDVFPRDVDDAVRSSFGSPARMLEVLSGWFGPFPYPLYGVAVVNDPQIPALETATLSTFPARAQGERVAAHEMAHQWFGDSVRLADWSDVWLNEGFATYAEQLYLEAQGEDPGALPARWYSSLRNAPARGLVARSAPQLFDTSSYLRGALALHALRGAVGDGVFREVLRTYVTRFTGRAVRTADLLDVVRDVAGQAGTDAVTPWVVGPDLPPLPPAS</sequence>
<organism evidence="16 17">
    <name type="scientific">Deinococcus aquiradiocola</name>
    <dbReference type="NCBI Taxonomy" id="393059"/>
    <lineage>
        <taxon>Bacteria</taxon>
        <taxon>Thermotogati</taxon>
        <taxon>Deinococcota</taxon>
        <taxon>Deinococci</taxon>
        <taxon>Deinococcales</taxon>
        <taxon>Deinococcaceae</taxon>
        <taxon>Deinococcus</taxon>
    </lineage>
</organism>
<dbReference type="PRINTS" id="PR00756">
    <property type="entry name" value="ALADIPTASE"/>
</dbReference>
<feature type="binding site" evidence="13">
    <location>
        <position position="333"/>
    </location>
    <ligand>
        <name>Zn(2+)</name>
        <dbReference type="ChEBI" id="CHEBI:29105"/>
        <note>catalytic</note>
    </ligand>
</feature>
<keyword evidence="6" id="KW-0963">Cytoplasm</keyword>
<evidence type="ECO:0000256" key="7">
    <source>
        <dbReference type="ARBA" id="ARBA00022670"/>
    </source>
</evidence>
<dbReference type="GO" id="GO:0008237">
    <property type="term" value="F:metallopeptidase activity"/>
    <property type="evidence" value="ECO:0007669"/>
    <property type="project" value="UniProtKB-KW"/>
</dbReference>
<evidence type="ECO:0000256" key="12">
    <source>
        <dbReference type="PIRSR" id="PIRSR634015-1"/>
    </source>
</evidence>
<keyword evidence="11 16" id="KW-0482">Metalloprotease</keyword>
<evidence type="ECO:0000256" key="4">
    <source>
        <dbReference type="ARBA" id="ARBA00012564"/>
    </source>
</evidence>
<dbReference type="InterPro" id="IPR042097">
    <property type="entry name" value="Aminopeptidase_N-like_N_sf"/>
</dbReference>
<evidence type="ECO:0000256" key="11">
    <source>
        <dbReference type="ARBA" id="ARBA00023049"/>
    </source>
</evidence>
<dbReference type="Gene3D" id="2.60.40.1730">
    <property type="entry name" value="tricorn interacting facor f3 domain"/>
    <property type="match status" value="1"/>
</dbReference>
<comment type="caution">
    <text evidence="16">The sequence shown here is derived from an EMBL/GenBank/DDBJ whole genome shotgun (WGS) entry which is preliminary data.</text>
</comment>
<comment type="similarity">
    <text evidence="3">Belongs to the peptidase M1 family.</text>
</comment>
<comment type="subcellular location">
    <subcellularLocation>
        <location evidence="2">Cytoplasm</location>
    </subcellularLocation>
</comment>
<dbReference type="GO" id="GO:0016285">
    <property type="term" value="F:alanyl aminopeptidase activity"/>
    <property type="evidence" value="ECO:0007669"/>
    <property type="project" value="UniProtKB-EC"/>
</dbReference>
<feature type="domain" description="Peptidase M1 membrane alanine aminopeptidase" evidence="14">
    <location>
        <begin position="297"/>
        <end position="434"/>
    </location>
</feature>
<keyword evidence="17" id="KW-1185">Reference proteome</keyword>
<accession>A0A917PK31</accession>
<evidence type="ECO:0000256" key="1">
    <source>
        <dbReference type="ARBA" id="ARBA00000098"/>
    </source>
</evidence>
<dbReference type="Proteomes" id="UP000635726">
    <property type="component" value="Unassembled WGS sequence"/>
</dbReference>
<feature type="binding site" evidence="13">
    <location>
        <position position="310"/>
    </location>
    <ligand>
        <name>Zn(2+)</name>
        <dbReference type="ChEBI" id="CHEBI:29105"/>
        <note>catalytic</note>
    </ligand>
</feature>
<evidence type="ECO:0000256" key="13">
    <source>
        <dbReference type="PIRSR" id="PIRSR634015-3"/>
    </source>
</evidence>
<evidence type="ECO:0000256" key="8">
    <source>
        <dbReference type="ARBA" id="ARBA00022723"/>
    </source>
</evidence>
<proteinExistence type="inferred from homology"/>
<dbReference type="Gene3D" id="1.10.390.10">
    <property type="entry name" value="Neutral Protease Domain 2"/>
    <property type="match status" value="1"/>
</dbReference>
<evidence type="ECO:0000259" key="15">
    <source>
        <dbReference type="Pfam" id="PF17900"/>
    </source>
</evidence>
<feature type="binding site" evidence="13">
    <location>
        <position position="314"/>
    </location>
    <ligand>
        <name>Zn(2+)</name>
        <dbReference type="ChEBI" id="CHEBI:29105"/>
        <note>catalytic</note>
    </ligand>
</feature>
<gene>
    <name evidence="16" type="ORF">GCM10008939_27130</name>
</gene>
<evidence type="ECO:0000256" key="5">
    <source>
        <dbReference type="ARBA" id="ARBA00015611"/>
    </source>
</evidence>
<dbReference type="InterPro" id="IPR001930">
    <property type="entry name" value="Peptidase_M1"/>
</dbReference>
<evidence type="ECO:0000256" key="10">
    <source>
        <dbReference type="ARBA" id="ARBA00022833"/>
    </source>
</evidence>
<dbReference type="PANTHER" id="PTHR45726:SF3">
    <property type="entry name" value="LEUKOTRIENE A-4 HYDROLASE"/>
    <property type="match status" value="1"/>
</dbReference>
<dbReference type="InterPro" id="IPR045357">
    <property type="entry name" value="Aminopeptidase_N-like_N"/>
</dbReference>
<dbReference type="InterPro" id="IPR027268">
    <property type="entry name" value="Peptidase_M4/M1_CTD_sf"/>
</dbReference>
<keyword evidence="8 13" id="KW-0479">Metal-binding</keyword>
<evidence type="ECO:0000259" key="14">
    <source>
        <dbReference type="Pfam" id="PF01433"/>
    </source>
</evidence>
<keyword evidence="9" id="KW-0378">Hydrolase</keyword>
<evidence type="ECO:0000313" key="16">
    <source>
        <dbReference type="EMBL" id="GGJ81778.1"/>
    </source>
</evidence>
<name>A0A917PK31_9DEIO</name>
<feature type="active site" description="Proton donor" evidence="12">
    <location>
        <position position="384"/>
    </location>
</feature>
<dbReference type="SUPFAM" id="SSF55486">
    <property type="entry name" value="Metalloproteases ('zincins'), catalytic domain"/>
    <property type="match status" value="1"/>
</dbReference>
<dbReference type="GO" id="GO:0008270">
    <property type="term" value="F:zinc ion binding"/>
    <property type="evidence" value="ECO:0007669"/>
    <property type="project" value="InterPro"/>
</dbReference>
<dbReference type="InterPro" id="IPR034015">
    <property type="entry name" value="M1_LTA4H"/>
</dbReference>
<keyword evidence="10 13" id="KW-0862">Zinc</keyword>
<dbReference type="EMBL" id="BMOE01000010">
    <property type="protein sequence ID" value="GGJ81778.1"/>
    <property type="molecule type" value="Genomic_DNA"/>
</dbReference>
<evidence type="ECO:0000256" key="3">
    <source>
        <dbReference type="ARBA" id="ARBA00010136"/>
    </source>
</evidence>
<comment type="cofactor">
    <cofactor evidence="13">
        <name>Zn(2+)</name>
        <dbReference type="ChEBI" id="CHEBI:29105"/>
    </cofactor>
    <text evidence="13">Binds 1 zinc ion per subunit.</text>
</comment>
<dbReference type="PANTHER" id="PTHR45726">
    <property type="entry name" value="LEUKOTRIENE A-4 HYDROLASE"/>
    <property type="match status" value="1"/>
</dbReference>
<evidence type="ECO:0000256" key="9">
    <source>
        <dbReference type="ARBA" id="ARBA00022801"/>
    </source>
</evidence>
<dbReference type="GO" id="GO:0006508">
    <property type="term" value="P:proteolysis"/>
    <property type="evidence" value="ECO:0007669"/>
    <property type="project" value="UniProtKB-KW"/>
</dbReference>
<dbReference type="Pfam" id="PF17900">
    <property type="entry name" value="Peptidase_M1_N"/>
    <property type="match status" value="1"/>
</dbReference>
<feature type="domain" description="Aminopeptidase N-like N-terminal" evidence="15">
    <location>
        <begin position="46"/>
        <end position="217"/>
    </location>
</feature>
<keyword evidence="7" id="KW-0645">Protease</keyword>
<dbReference type="SUPFAM" id="SSF63737">
    <property type="entry name" value="Leukotriene A4 hydrolase N-terminal domain"/>
    <property type="match status" value="1"/>
</dbReference>
<dbReference type="AlphaFoldDB" id="A0A917PK31"/>
<dbReference type="InterPro" id="IPR014782">
    <property type="entry name" value="Peptidase_M1_dom"/>
</dbReference>
<dbReference type="EC" id="3.4.11.2" evidence="4"/>
<dbReference type="Pfam" id="PF01433">
    <property type="entry name" value="Peptidase_M1"/>
    <property type="match status" value="1"/>
</dbReference>